<reference evidence="3" key="1">
    <citation type="journal article" date="2019" name="Int. J. Syst. Evol. Microbiol.">
        <title>The Global Catalogue of Microorganisms (GCM) 10K type strain sequencing project: providing services to taxonomists for standard genome sequencing and annotation.</title>
        <authorList>
            <consortium name="The Broad Institute Genomics Platform"/>
            <consortium name="The Broad Institute Genome Sequencing Center for Infectious Disease"/>
            <person name="Wu L."/>
            <person name="Ma J."/>
        </authorList>
    </citation>
    <scope>NUCLEOTIDE SEQUENCE [LARGE SCALE GENOMIC DNA]</scope>
    <source>
        <strain evidence="3">JCM 4350</strain>
    </source>
</reference>
<organism evidence="2 3">
    <name type="scientific">Streptomyces badius</name>
    <dbReference type="NCBI Taxonomy" id="1941"/>
    <lineage>
        <taxon>Bacteria</taxon>
        <taxon>Bacillati</taxon>
        <taxon>Actinomycetota</taxon>
        <taxon>Actinomycetes</taxon>
        <taxon>Kitasatosporales</taxon>
        <taxon>Streptomycetaceae</taxon>
        <taxon>Streptomyces</taxon>
    </lineage>
</organism>
<protein>
    <recommendedName>
        <fullName evidence="4">Integrase</fullName>
    </recommendedName>
</protein>
<accession>A0ABQ2THK7</accession>
<evidence type="ECO:0000313" key="3">
    <source>
        <dbReference type="Proteomes" id="UP000659767"/>
    </source>
</evidence>
<comment type="caution">
    <text evidence="2">The sequence shown here is derived from an EMBL/GenBank/DDBJ whole genome shotgun (WGS) entry which is preliminary data.</text>
</comment>
<name>A0ABQ2THK7_STRBA</name>
<dbReference type="EMBL" id="BMSZ01000016">
    <property type="protein sequence ID" value="GGS70812.1"/>
    <property type="molecule type" value="Genomic_DNA"/>
</dbReference>
<evidence type="ECO:0008006" key="4">
    <source>
        <dbReference type="Google" id="ProtNLM"/>
    </source>
</evidence>
<gene>
    <name evidence="2" type="ORF">GCM10010253_52140</name>
</gene>
<keyword evidence="3" id="KW-1185">Reference proteome</keyword>
<feature type="compositionally biased region" description="Basic and acidic residues" evidence="1">
    <location>
        <begin position="30"/>
        <end position="66"/>
    </location>
</feature>
<feature type="region of interest" description="Disordered" evidence="1">
    <location>
        <begin position="1"/>
        <end position="66"/>
    </location>
</feature>
<sequence length="66" mass="7390">MAVSARKSGTECVKIRGTTSPRRRGGAVRADAESCRRPDDWSTEVDRQEWRTRAQRADRETGKPSG</sequence>
<proteinExistence type="predicted"/>
<evidence type="ECO:0000256" key="1">
    <source>
        <dbReference type="SAM" id="MobiDB-lite"/>
    </source>
</evidence>
<dbReference type="Proteomes" id="UP000659767">
    <property type="component" value="Unassembled WGS sequence"/>
</dbReference>
<evidence type="ECO:0000313" key="2">
    <source>
        <dbReference type="EMBL" id="GGS70812.1"/>
    </source>
</evidence>